<evidence type="ECO:0000313" key="2">
    <source>
        <dbReference type="Proteomes" id="UP000199119"/>
    </source>
</evidence>
<organism evidence="1 2">
    <name type="scientific">Paracidovorax wautersii</name>
    <dbReference type="NCBI Taxonomy" id="1177982"/>
    <lineage>
        <taxon>Bacteria</taxon>
        <taxon>Pseudomonadati</taxon>
        <taxon>Pseudomonadota</taxon>
        <taxon>Betaproteobacteria</taxon>
        <taxon>Burkholderiales</taxon>
        <taxon>Comamonadaceae</taxon>
        <taxon>Paracidovorax</taxon>
    </lineage>
</organism>
<dbReference type="RefSeq" id="WP_092939387.1">
    <property type="nucleotide sequence ID" value="NZ_FONX01000005.1"/>
</dbReference>
<protein>
    <submittedName>
        <fullName evidence="1">Uncharacterized protein</fullName>
    </submittedName>
</protein>
<dbReference type="AlphaFoldDB" id="A0A1I2DF97"/>
<name>A0A1I2DF97_9BURK</name>
<keyword evidence="2" id="KW-1185">Reference proteome</keyword>
<proteinExistence type="predicted"/>
<dbReference type="EMBL" id="FONX01000005">
    <property type="protein sequence ID" value="SFE78853.1"/>
    <property type="molecule type" value="Genomic_DNA"/>
</dbReference>
<evidence type="ECO:0000313" key="1">
    <source>
        <dbReference type="EMBL" id="SFE78853.1"/>
    </source>
</evidence>
<reference evidence="2" key="1">
    <citation type="submission" date="2016-10" db="EMBL/GenBank/DDBJ databases">
        <authorList>
            <person name="Varghese N."/>
            <person name="Submissions S."/>
        </authorList>
    </citation>
    <scope>NUCLEOTIDE SEQUENCE [LARGE SCALE GENOMIC DNA]</scope>
    <source>
        <strain evidence="2">DSM 27981</strain>
    </source>
</reference>
<dbReference type="STRING" id="1177982.SAMN04489711_105147"/>
<accession>A0A1I2DF97</accession>
<dbReference type="Proteomes" id="UP000199119">
    <property type="component" value="Unassembled WGS sequence"/>
</dbReference>
<gene>
    <name evidence="1" type="ORF">SAMN04489711_105147</name>
</gene>
<sequence>MFKRLPLHAHAALWWLALCLLLAPALGHLHQVLHGPAFRAAAAATALQEQDEANLASLSRGEDGDHAHDTLASLFDGHSGKSCDLLDPMLFGVFLLPAPLPVPAQGFAPRPEGRSFDSAGVKTQRAFLARAPPAHALA</sequence>